<organism evidence="2 3">
    <name type="scientific">Legionella pneumophila subsp. pneumophila</name>
    <dbReference type="NCBI Taxonomy" id="91891"/>
    <lineage>
        <taxon>Bacteria</taxon>
        <taxon>Pseudomonadati</taxon>
        <taxon>Pseudomonadota</taxon>
        <taxon>Gammaproteobacteria</taxon>
        <taxon>Legionellales</taxon>
        <taxon>Legionellaceae</taxon>
        <taxon>Legionella</taxon>
    </lineage>
</organism>
<protein>
    <recommendedName>
        <fullName evidence="1">Tn3 transposase DDE domain-containing protein</fullName>
    </recommendedName>
</protein>
<dbReference type="EMBL" id="QWDR01000001">
    <property type="protein sequence ID" value="RJY33330.1"/>
    <property type="molecule type" value="Genomic_DNA"/>
</dbReference>
<proteinExistence type="predicted"/>
<dbReference type="Pfam" id="PF01526">
    <property type="entry name" value="DDE_Tnp_Tn3"/>
    <property type="match status" value="1"/>
</dbReference>
<accession>A0A3A6UYS4</accession>
<dbReference type="GO" id="GO:0004803">
    <property type="term" value="F:transposase activity"/>
    <property type="evidence" value="ECO:0007669"/>
    <property type="project" value="InterPro"/>
</dbReference>
<reference evidence="2 3" key="1">
    <citation type="submission" date="2018-08" db="EMBL/GenBank/DDBJ databases">
        <title>Genome Sequences of Legionella pneumophila subsp. pneumophila Isolates, Recovered from a Drinking Water System in a Large Builging.</title>
        <authorList>
            <person name="Gomez-Alvarez V."/>
            <person name="Boczek L."/>
            <person name="King D."/>
            <person name="Pemberton A."/>
            <person name="Pfaller S."/>
            <person name="Rodgers M."/>
            <person name="Santodomingo J."/>
            <person name="Revetta R."/>
        </authorList>
    </citation>
    <scope>NUCLEOTIDE SEQUENCE [LARGE SCALE GENOMIC DNA]</scope>
    <source>
        <strain evidence="2 3">L01C.1</strain>
    </source>
</reference>
<evidence type="ECO:0000313" key="3">
    <source>
        <dbReference type="Proteomes" id="UP000277145"/>
    </source>
</evidence>
<evidence type="ECO:0000259" key="1">
    <source>
        <dbReference type="Pfam" id="PF01526"/>
    </source>
</evidence>
<dbReference type="Proteomes" id="UP000277145">
    <property type="component" value="Unassembled WGS sequence"/>
</dbReference>
<dbReference type="RefSeq" id="WP_021437012.1">
    <property type="nucleotide sequence ID" value="NZ_JFIF01000034.1"/>
</dbReference>
<feature type="domain" description="Tn3 transposase DDE" evidence="1">
    <location>
        <begin position="12"/>
        <end position="102"/>
    </location>
</feature>
<name>A0A3A6UYS4_LEGPN</name>
<comment type="caution">
    <text evidence="2">The sequence shown here is derived from an EMBL/GenBank/DDBJ whole genome shotgun (WGS) entry which is preliminary data.</text>
</comment>
<dbReference type="GO" id="GO:0006313">
    <property type="term" value="P:DNA transposition"/>
    <property type="evidence" value="ECO:0007669"/>
    <property type="project" value="InterPro"/>
</dbReference>
<dbReference type="AlphaFoldDB" id="A0A3A6UYS4"/>
<sequence>MQEKWEGTNLIDMIKEVDLENQFTHDFISYNQKIYLKPNEISERSLLFIYGMGTNVGLKHMCAGNAHVSEYQLRYIKNYFLSTDNLKNALSKVANALFKIRL</sequence>
<dbReference type="InterPro" id="IPR002513">
    <property type="entry name" value="Tn3_Tnp_DDE_dom"/>
</dbReference>
<evidence type="ECO:0000313" key="2">
    <source>
        <dbReference type="EMBL" id="RJY33330.1"/>
    </source>
</evidence>
<gene>
    <name evidence="2" type="ORF">D1H98_00525</name>
</gene>